<reference evidence="6" key="1">
    <citation type="submission" date="2020-08" db="EMBL/GenBank/DDBJ databases">
        <title>Genome public.</title>
        <authorList>
            <person name="Liu C."/>
            <person name="Sun Q."/>
        </authorList>
    </citation>
    <scope>NUCLEOTIDE SEQUENCE</scope>
    <source>
        <strain evidence="6">NSJ-12</strain>
    </source>
</reference>
<name>A0A926IDL6_9FIRM</name>
<dbReference type="PANTHER" id="PTHR30417">
    <property type="entry name" value="N-ACETYLMURAMOYL-L-ALANINE AMIDASE AMID"/>
    <property type="match status" value="1"/>
</dbReference>
<dbReference type="SUPFAM" id="SSF55846">
    <property type="entry name" value="N-acetylmuramoyl-L-alanine amidase-like"/>
    <property type="match status" value="1"/>
</dbReference>
<dbReference type="SMART" id="SM00644">
    <property type="entry name" value="Ami_2"/>
    <property type="match status" value="1"/>
</dbReference>
<evidence type="ECO:0000256" key="1">
    <source>
        <dbReference type="ARBA" id="ARBA00001561"/>
    </source>
</evidence>
<dbReference type="Proteomes" id="UP000655830">
    <property type="component" value="Unassembled WGS sequence"/>
</dbReference>
<dbReference type="CDD" id="cd06583">
    <property type="entry name" value="PGRP"/>
    <property type="match status" value="1"/>
</dbReference>
<dbReference type="GO" id="GO:0071555">
    <property type="term" value="P:cell wall organization"/>
    <property type="evidence" value="ECO:0007669"/>
    <property type="project" value="UniProtKB-KW"/>
</dbReference>
<dbReference type="GO" id="GO:0008745">
    <property type="term" value="F:N-acetylmuramoyl-L-alanine amidase activity"/>
    <property type="evidence" value="ECO:0007669"/>
    <property type="project" value="UniProtKB-EC"/>
</dbReference>
<dbReference type="InterPro" id="IPR051206">
    <property type="entry name" value="NAMLAA_amidase_2"/>
</dbReference>
<protein>
    <recommendedName>
        <fullName evidence="2">N-acetylmuramoyl-L-alanine amidase</fullName>
        <ecNumber evidence="2">3.5.1.28</ecNumber>
    </recommendedName>
</protein>
<gene>
    <name evidence="6" type="ORF">H8718_05530</name>
</gene>
<evidence type="ECO:0000313" key="7">
    <source>
        <dbReference type="Proteomes" id="UP000655830"/>
    </source>
</evidence>
<feature type="domain" description="N-acetylmuramoyl-L-alanine amidase" evidence="5">
    <location>
        <begin position="13"/>
        <end position="150"/>
    </location>
</feature>
<dbReference type="EC" id="3.5.1.28" evidence="2"/>
<evidence type="ECO:0000256" key="4">
    <source>
        <dbReference type="ARBA" id="ARBA00023316"/>
    </source>
</evidence>
<proteinExistence type="predicted"/>
<organism evidence="6 7">
    <name type="scientific">Zhenhengia yiwuensis</name>
    <dbReference type="NCBI Taxonomy" id="2763666"/>
    <lineage>
        <taxon>Bacteria</taxon>
        <taxon>Bacillati</taxon>
        <taxon>Bacillota</taxon>
        <taxon>Clostridia</taxon>
        <taxon>Lachnospirales</taxon>
        <taxon>Lachnospiraceae</taxon>
        <taxon>Zhenhengia</taxon>
    </lineage>
</organism>
<sequence length="164" mass="18839">MPIQTHYLTSNPYSRPRLPLYKVTKLVIHWVGNPKSSALSNRNYFENLKLGRTKTYASSHYIVGLDGEVIQCIPDNERAYHAKSANSYSLGIETCHSDWEGKFSSCTYNALIALCAMLCQKYGLDPREDLLRHYDVTGKCCPKYYVVHPEAWTQLKEDVHKQMC</sequence>
<dbReference type="GO" id="GO:0009254">
    <property type="term" value="P:peptidoglycan turnover"/>
    <property type="evidence" value="ECO:0007669"/>
    <property type="project" value="TreeGrafter"/>
</dbReference>
<evidence type="ECO:0000259" key="5">
    <source>
        <dbReference type="SMART" id="SM00644"/>
    </source>
</evidence>
<dbReference type="AlphaFoldDB" id="A0A926IDL6"/>
<evidence type="ECO:0000256" key="2">
    <source>
        <dbReference type="ARBA" id="ARBA00011901"/>
    </source>
</evidence>
<dbReference type="Pfam" id="PF01510">
    <property type="entry name" value="Amidase_2"/>
    <property type="match status" value="1"/>
</dbReference>
<keyword evidence="7" id="KW-1185">Reference proteome</keyword>
<dbReference type="EMBL" id="JACRSY010000007">
    <property type="protein sequence ID" value="MBC8578994.1"/>
    <property type="molecule type" value="Genomic_DNA"/>
</dbReference>
<dbReference type="Gene3D" id="3.40.80.10">
    <property type="entry name" value="Peptidoglycan recognition protein-like"/>
    <property type="match status" value="1"/>
</dbReference>
<dbReference type="InterPro" id="IPR036505">
    <property type="entry name" value="Amidase/PGRP_sf"/>
</dbReference>
<comment type="caution">
    <text evidence="6">The sequence shown here is derived from an EMBL/GenBank/DDBJ whole genome shotgun (WGS) entry which is preliminary data.</text>
</comment>
<evidence type="ECO:0000313" key="6">
    <source>
        <dbReference type="EMBL" id="MBC8578994.1"/>
    </source>
</evidence>
<keyword evidence="3" id="KW-0378">Hydrolase</keyword>
<dbReference type="RefSeq" id="WP_249332155.1">
    <property type="nucleotide sequence ID" value="NZ_JACRSY010000007.1"/>
</dbReference>
<accession>A0A926IDL6</accession>
<keyword evidence="4" id="KW-0961">Cell wall biogenesis/degradation</keyword>
<dbReference type="PANTHER" id="PTHR30417:SF1">
    <property type="entry name" value="N-ACETYLMURAMOYL-L-ALANINE AMIDASE AMID"/>
    <property type="match status" value="1"/>
</dbReference>
<dbReference type="GO" id="GO:0009253">
    <property type="term" value="P:peptidoglycan catabolic process"/>
    <property type="evidence" value="ECO:0007669"/>
    <property type="project" value="InterPro"/>
</dbReference>
<comment type="catalytic activity">
    <reaction evidence="1">
        <text>Hydrolyzes the link between N-acetylmuramoyl residues and L-amino acid residues in certain cell-wall glycopeptides.</text>
        <dbReference type="EC" id="3.5.1.28"/>
    </reaction>
</comment>
<evidence type="ECO:0000256" key="3">
    <source>
        <dbReference type="ARBA" id="ARBA00022801"/>
    </source>
</evidence>
<dbReference type="InterPro" id="IPR002502">
    <property type="entry name" value="Amidase_domain"/>
</dbReference>